<evidence type="ECO:0000256" key="1">
    <source>
        <dbReference type="SAM" id="MobiDB-lite"/>
    </source>
</evidence>
<proteinExistence type="predicted"/>
<dbReference type="RefSeq" id="WP_140558927.1">
    <property type="nucleotide sequence ID" value="NZ_RZUG01000011.1"/>
</dbReference>
<feature type="compositionally biased region" description="Basic residues" evidence="1">
    <location>
        <begin position="46"/>
        <end position="58"/>
    </location>
</feature>
<name>A0A5J5E7A4_9BIFI</name>
<evidence type="ECO:0000313" key="3">
    <source>
        <dbReference type="Proteomes" id="UP000326251"/>
    </source>
</evidence>
<protein>
    <submittedName>
        <fullName evidence="2">Uncharacterized protein</fullName>
    </submittedName>
</protein>
<comment type="caution">
    <text evidence="2">The sequence shown here is derived from an EMBL/GenBank/DDBJ whole genome shotgun (WGS) entry which is preliminary data.</text>
</comment>
<dbReference type="EMBL" id="RZUG01000011">
    <property type="protein sequence ID" value="KAA8825130.1"/>
    <property type="molecule type" value="Genomic_DNA"/>
</dbReference>
<reference evidence="2 3" key="1">
    <citation type="journal article" date="2019" name="Syst. Appl. Microbiol.">
        <title>Characterization of Bifidobacterium species in feaces of the Egyptian fruit bat: Description of B. vespertilionis sp. nov. and B. rousetti sp. nov.</title>
        <authorList>
            <person name="Modesto M."/>
            <person name="Satti M."/>
            <person name="Watanabe K."/>
            <person name="Puglisi E."/>
            <person name="Morelli L."/>
            <person name="Huang C.-H."/>
            <person name="Liou J.-S."/>
            <person name="Miyashita M."/>
            <person name="Tamura T."/>
            <person name="Saito S."/>
            <person name="Mori K."/>
            <person name="Huang L."/>
            <person name="Sciavilla P."/>
            <person name="Sandri C."/>
            <person name="Spiezio C."/>
            <person name="Vitali F."/>
            <person name="Cavalieri D."/>
            <person name="Perpetuini G."/>
            <person name="Tofalo R."/>
            <person name="Bonetti A."/>
            <person name="Arita M."/>
            <person name="Mattarelli P."/>
        </authorList>
    </citation>
    <scope>NUCLEOTIDE SEQUENCE [LARGE SCALE GENOMIC DNA]</scope>
    <source>
        <strain evidence="2 3">RST19</strain>
    </source>
</reference>
<organism evidence="2 3">
    <name type="scientific">Bifidobacterium reuteri</name>
    <dbReference type="NCBI Taxonomy" id="983706"/>
    <lineage>
        <taxon>Bacteria</taxon>
        <taxon>Bacillati</taxon>
        <taxon>Actinomycetota</taxon>
        <taxon>Actinomycetes</taxon>
        <taxon>Bifidobacteriales</taxon>
        <taxon>Bifidobacteriaceae</taxon>
        <taxon>Bifidobacterium</taxon>
    </lineage>
</organism>
<sequence length="67" mass="8350">MNDDLDEYIRLARQGKTPVTEADRKAERNHRNYLRILERDPEYYTRRRRMERRNRNSGKHQSEEETE</sequence>
<dbReference type="Proteomes" id="UP000326251">
    <property type="component" value="Unassembled WGS sequence"/>
</dbReference>
<accession>A0A5J5E7A4</accession>
<evidence type="ECO:0000313" key="2">
    <source>
        <dbReference type="EMBL" id="KAA8825130.1"/>
    </source>
</evidence>
<gene>
    <name evidence="2" type="ORF">EMO92_06840</name>
</gene>
<dbReference type="AlphaFoldDB" id="A0A5J5E7A4"/>
<feature type="region of interest" description="Disordered" evidence="1">
    <location>
        <begin position="39"/>
        <end position="67"/>
    </location>
</feature>